<gene>
    <name evidence="2" type="ORF">GFSPODELE1_LOCUS9113</name>
</gene>
<proteinExistence type="predicted"/>
<dbReference type="InterPro" id="IPR003010">
    <property type="entry name" value="C-N_Hydrolase"/>
</dbReference>
<evidence type="ECO:0000259" key="1">
    <source>
        <dbReference type="PROSITE" id="PS50263"/>
    </source>
</evidence>
<reference evidence="3" key="1">
    <citation type="submission" date="2024-04" db="EMBL/GenBank/DDBJ databases">
        <authorList>
            <person name="Shaw F."/>
            <person name="Minotto A."/>
        </authorList>
    </citation>
    <scope>NUCLEOTIDE SEQUENCE [LARGE SCALE GENOMIC DNA]</scope>
</reference>
<feature type="domain" description="CN hydrolase" evidence="1">
    <location>
        <begin position="13"/>
        <end position="310"/>
    </location>
</feature>
<evidence type="ECO:0000313" key="3">
    <source>
        <dbReference type="Proteomes" id="UP001497453"/>
    </source>
</evidence>
<dbReference type="Proteomes" id="UP001497453">
    <property type="component" value="Chromosome 7"/>
</dbReference>
<organism evidence="2 3">
    <name type="scientific">Somion occarium</name>
    <dbReference type="NCBI Taxonomy" id="3059160"/>
    <lineage>
        <taxon>Eukaryota</taxon>
        <taxon>Fungi</taxon>
        <taxon>Dikarya</taxon>
        <taxon>Basidiomycota</taxon>
        <taxon>Agaricomycotina</taxon>
        <taxon>Agaricomycetes</taxon>
        <taxon>Polyporales</taxon>
        <taxon>Cerrenaceae</taxon>
        <taxon>Somion</taxon>
    </lineage>
</organism>
<sequence length="310" mass="34691">MAPPGVHEMRPKLRVAVVQFTPKIGQVQENIAKASKLCSELRPNSVDLVCFPEMIFTGYVFSDSKHISPFLEEPMQGPTSRFCAELAKRLHCYVMAGYPERLAPHEVQTVTIEHGQTIQQVGANSAVVYDPQGNFVGNYRKTNLFKTDMPWARPGTGFMTLHLPPPLKTVCLGICMDLNSQPPAEWSLVDGPYEIADHCVEQNVDVLILLNAWLDSGEEPDEQRDWHTLNYWALRLRPLWVDHDKISSDQQALHVQAKETVAIICNRSGEENGETFAGTSALFSLPWGSGRPRLLHALGRHTEGIAIWVV</sequence>
<dbReference type="SUPFAM" id="SSF56317">
    <property type="entry name" value="Carbon-nitrogen hydrolase"/>
    <property type="match status" value="1"/>
</dbReference>
<dbReference type="InterPro" id="IPR036526">
    <property type="entry name" value="C-N_Hydrolase_sf"/>
</dbReference>
<name>A0ABP1DZ94_9APHY</name>
<protein>
    <recommendedName>
        <fullName evidence="1">CN hydrolase domain-containing protein</fullName>
    </recommendedName>
</protein>
<dbReference type="PANTHER" id="PTHR11750:SF26">
    <property type="entry name" value="PROTEIN N-TERMINAL AMIDASE"/>
    <property type="match status" value="1"/>
</dbReference>
<keyword evidence="3" id="KW-1185">Reference proteome</keyword>
<dbReference type="PROSITE" id="PS50263">
    <property type="entry name" value="CN_HYDROLASE"/>
    <property type="match status" value="1"/>
</dbReference>
<dbReference type="PANTHER" id="PTHR11750">
    <property type="entry name" value="PROTEIN N-TERMINAL AMIDASE"/>
    <property type="match status" value="1"/>
</dbReference>
<accession>A0ABP1DZ94</accession>
<dbReference type="Gene3D" id="3.60.110.10">
    <property type="entry name" value="Carbon-nitrogen hydrolase"/>
    <property type="match status" value="1"/>
</dbReference>
<dbReference type="Pfam" id="PF00795">
    <property type="entry name" value="CN_hydrolase"/>
    <property type="match status" value="1"/>
</dbReference>
<dbReference type="InterPro" id="IPR039703">
    <property type="entry name" value="Nta1"/>
</dbReference>
<evidence type="ECO:0000313" key="2">
    <source>
        <dbReference type="EMBL" id="CAL1713025.1"/>
    </source>
</evidence>
<dbReference type="EMBL" id="OZ037950">
    <property type="protein sequence ID" value="CAL1713025.1"/>
    <property type="molecule type" value="Genomic_DNA"/>
</dbReference>